<protein>
    <recommendedName>
        <fullName evidence="2">Amidohydrolase-related domain-containing protein</fullName>
    </recommendedName>
</protein>
<gene>
    <name evidence="1" type="ORF">METZ01_LOCUS418250</name>
</gene>
<proteinExistence type="predicted"/>
<feature type="non-terminal residue" evidence="1">
    <location>
        <position position="204"/>
    </location>
</feature>
<dbReference type="AlphaFoldDB" id="A0A382X2G5"/>
<sequence length="204" mass="22420">MQHQNDPEGSRLPIKIDSTSNGVFIPRPLEPHNLHANALADQHAGQHAKRSGLSRRTFLTSACGAATTLLAFNQAHQAFGKTGGFYNIPTAAALEPELAEATLAQREFIFDIQGHHVNPLVRWRAPTTSFLRGLKFFPHGKCSYLDPDSEFGHLECFTGEAFVKEMFMDSDTDMAVLTFTPSTEENMALTTDEAAATREVVDAM</sequence>
<dbReference type="EMBL" id="UINC01164509">
    <property type="protein sequence ID" value="SVD65396.1"/>
    <property type="molecule type" value="Genomic_DNA"/>
</dbReference>
<name>A0A382X2G5_9ZZZZ</name>
<reference evidence="1" key="1">
    <citation type="submission" date="2018-05" db="EMBL/GenBank/DDBJ databases">
        <authorList>
            <person name="Lanie J.A."/>
            <person name="Ng W.-L."/>
            <person name="Kazmierczak K.M."/>
            <person name="Andrzejewski T.M."/>
            <person name="Davidsen T.M."/>
            <person name="Wayne K.J."/>
            <person name="Tettelin H."/>
            <person name="Glass J.I."/>
            <person name="Rusch D."/>
            <person name="Podicherti R."/>
            <person name="Tsui H.-C.T."/>
            <person name="Winkler M.E."/>
        </authorList>
    </citation>
    <scope>NUCLEOTIDE SEQUENCE</scope>
</reference>
<accession>A0A382X2G5</accession>
<organism evidence="1">
    <name type="scientific">marine metagenome</name>
    <dbReference type="NCBI Taxonomy" id="408172"/>
    <lineage>
        <taxon>unclassified sequences</taxon>
        <taxon>metagenomes</taxon>
        <taxon>ecological metagenomes</taxon>
    </lineage>
</organism>
<evidence type="ECO:0000313" key="1">
    <source>
        <dbReference type="EMBL" id="SVD65396.1"/>
    </source>
</evidence>
<evidence type="ECO:0008006" key="2">
    <source>
        <dbReference type="Google" id="ProtNLM"/>
    </source>
</evidence>